<protein>
    <submittedName>
        <fullName evidence="2">Uncharacterized protein</fullName>
    </submittedName>
</protein>
<feature type="compositionally biased region" description="Polar residues" evidence="1">
    <location>
        <begin position="31"/>
        <end position="41"/>
    </location>
</feature>
<proteinExistence type="predicted"/>
<dbReference type="AlphaFoldDB" id="A0AAD5NH48"/>
<sequence>MEQTYTPSKERFIQRQRPKPCTNGIRENRETTTTMPINSQGDGPHDDGYKSVTEEIVYSFRTSNRGKWAARQGKSPMQEHAHAITSSRSGYTTKEQDLGSFELGITAMGPLAKEMEIFNKGMASFTLRASRVPQSQVREADGTRVQEGDIEDDMKRNLQAMQATYEKLLNGFMEASQGRFSKLEKAINRIDGHWGELRTSLEEEANEMLFYQDGVDKLISEDGNLEDDVRVSTEELFEKEKNNKENPLV</sequence>
<reference evidence="2" key="1">
    <citation type="journal article" date="2022" name="Plant J.">
        <title>Strategies of tolerance reflected in two North American maple genomes.</title>
        <authorList>
            <person name="McEvoy S.L."/>
            <person name="Sezen U.U."/>
            <person name="Trouern-Trend A."/>
            <person name="McMahon S.M."/>
            <person name="Schaberg P.G."/>
            <person name="Yang J."/>
            <person name="Wegrzyn J.L."/>
            <person name="Swenson N.G."/>
        </authorList>
    </citation>
    <scope>NUCLEOTIDE SEQUENCE</scope>
    <source>
        <strain evidence="2">91603</strain>
    </source>
</reference>
<dbReference type="Proteomes" id="UP001064489">
    <property type="component" value="Chromosome 12"/>
</dbReference>
<evidence type="ECO:0000313" key="3">
    <source>
        <dbReference type="Proteomes" id="UP001064489"/>
    </source>
</evidence>
<reference evidence="2" key="2">
    <citation type="submission" date="2023-02" db="EMBL/GenBank/DDBJ databases">
        <authorList>
            <person name="Swenson N.G."/>
            <person name="Wegrzyn J.L."/>
            <person name="Mcevoy S.L."/>
        </authorList>
    </citation>
    <scope>NUCLEOTIDE SEQUENCE</scope>
    <source>
        <strain evidence="2">91603</strain>
        <tissue evidence="2">Leaf</tissue>
    </source>
</reference>
<organism evidence="2 3">
    <name type="scientific">Acer negundo</name>
    <name type="common">Box elder</name>
    <dbReference type="NCBI Taxonomy" id="4023"/>
    <lineage>
        <taxon>Eukaryota</taxon>
        <taxon>Viridiplantae</taxon>
        <taxon>Streptophyta</taxon>
        <taxon>Embryophyta</taxon>
        <taxon>Tracheophyta</taxon>
        <taxon>Spermatophyta</taxon>
        <taxon>Magnoliopsida</taxon>
        <taxon>eudicotyledons</taxon>
        <taxon>Gunneridae</taxon>
        <taxon>Pentapetalae</taxon>
        <taxon>rosids</taxon>
        <taxon>malvids</taxon>
        <taxon>Sapindales</taxon>
        <taxon>Sapindaceae</taxon>
        <taxon>Hippocastanoideae</taxon>
        <taxon>Acereae</taxon>
        <taxon>Acer</taxon>
    </lineage>
</organism>
<gene>
    <name evidence="2" type="ORF">LWI28_019684</name>
</gene>
<keyword evidence="3" id="KW-1185">Reference proteome</keyword>
<feature type="region of interest" description="Disordered" evidence="1">
    <location>
        <begin position="69"/>
        <end position="91"/>
    </location>
</feature>
<comment type="caution">
    <text evidence="2">The sequence shown here is derived from an EMBL/GenBank/DDBJ whole genome shotgun (WGS) entry which is preliminary data.</text>
</comment>
<evidence type="ECO:0000313" key="2">
    <source>
        <dbReference type="EMBL" id="KAI9157276.1"/>
    </source>
</evidence>
<dbReference type="EMBL" id="JAJSOW010000107">
    <property type="protein sequence ID" value="KAI9157276.1"/>
    <property type="molecule type" value="Genomic_DNA"/>
</dbReference>
<accession>A0AAD5NH48</accession>
<feature type="region of interest" description="Disordered" evidence="1">
    <location>
        <begin position="1"/>
        <end position="49"/>
    </location>
</feature>
<evidence type="ECO:0000256" key="1">
    <source>
        <dbReference type="SAM" id="MobiDB-lite"/>
    </source>
</evidence>
<name>A0AAD5NH48_ACENE</name>